<keyword evidence="4" id="KW-1185">Reference proteome</keyword>
<dbReference type="AlphaFoldDB" id="A0A139HYW3"/>
<comment type="caution">
    <text evidence="3">The sequence shown here is derived from an EMBL/GenBank/DDBJ whole genome shotgun (WGS) entry which is preliminary data.</text>
</comment>
<reference evidence="3 4" key="1">
    <citation type="submission" date="2015-07" db="EMBL/GenBank/DDBJ databases">
        <title>Comparative genomics of the Sigatoka disease complex on banana suggests a link between parallel evolutionary changes in Pseudocercospora fijiensis and Pseudocercospora eumusae and increased virulence on the banana host.</title>
        <authorList>
            <person name="Chang T.-C."/>
            <person name="Salvucci A."/>
            <person name="Crous P.W."/>
            <person name="Stergiopoulos I."/>
        </authorList>
    </citation>
    <scope>NUCLEOTIDE SEQUENCE [LARGE SCALE GENOMIC DNA]</scope>
    <source>
        <strain evidence="3 4">CBS 114824</strain>
    </source>
</reference>
<feature type="signal peptide" evidence="2">
    <location>
        <begin position="1"/>
        <end position="17"/>
    </location>
</feature>
<keyword evidence="2" id="KW-0732">Signal</keyword>
<evidence type="ECO:0008006" key="5">
    <source>
        <dbReference type="Google" id="ProtNLM"/>
    </source>
</evidence>
<evidence type="ECO:0000256" key="2">
    <source>
        <dbReference type="SAM" id="SignalP"/>
    </source>
</evidence>
<evidence type="ECO:0000256" key="1">
    <source>
        <dbReference type="SAM" id="MobiDB-lite"/>
    </source>
</evidence>
<feature type="chain" id="PRO_5007807067" description="Ig-like domain-containing protein" evidence="2">
    <location>
        <begin position="18"/>
        <end position="227"/>
    </location>
</feature>
<accession>A0A139HYW3</accession>
<dbReference type="EMBL" id="LFZN01000001">
    <property type="protein sequence ID" value="KXT07542.1"/>
    <property type="molecule type" value="Genomic_DNA"/>
</dbReference>
<organism evidence="3 4">
    <name type="scientific">Pseudocercospora eumusae</name>
    <dbReference type="NCBI Taxonomy" id="321146"/>
    <lineage>
        <taxon>Eukaryota</taxon>
        <taxon>Fungi</taxon>
        <taxon>Dikarya</taxon>
        <taxon>Ascomycota</taxon>
        <taxon>Pezizomycotina</taxon>
        <taxon>Dothideomycetes</taxon>
        <taxon>Dothideomycetidae</taxon>
        <taxon>Mycosphaerellales</taxon>
        <taxon>Mycosphaerellaceae</taxon>
        <taxon>Pseudocercospora</taxon>
    </lineage>
</organism>
<dbReference type="Proteomes" id="UP000070133">
    <property type="component" value="Unassembled WGS sequence"/>
</dbReference>
<protein>
    <recommendedName>
        <fullName evidence="5">Ig-like domain-containing protein</fullName>
    </recommendedName>
</protein>
<feature type="region of interest" description="Disordered" evidence="1">
    <location>
        <begin position="146"/>
        <end position="167"/>
    </location>
</feature>
<name>A0A139HYW3_9PEZI</name>
<dbReference type="STRING" id="321146.A0A139HYW3"/>
<sequence>MYRVVLTAASLATLAMARTDLVGCTSTDVSSPAGASVAWYVPGTGELCDFLDCGGGAGAPRYDVPGCPMYTGTASYSPSYMAGWGSATAAPAAASSAWAAQSSGAWGEHPGAWGDHGSTWAETTAMPTGYSHSSAWAEHSSSWAESSSSSWSSSETPKSPWSSSSSWSTTMAPVMTTGYSAPTMSHNGTMASAAPSAPLQQVGAAGNTRVAFAGAAIAAFGAAVIAL</sequence>
<dbReference type="OrthoDB" id="3942074at2759"/>
<evidence type="ECO:0000313" key="3">
    <source>
        <dbReference type="EMBL" id="KXT07542.1"/>
    </source>
</evidence>
<proteinExistence type="predicted"/>
<evidence type="ECO:0000313" key="4">
    <source>
        <dbReference type="Proteomes" id="UP000070133"/>
    </source>
</evidence>
<gene>
    <name evidence="3" type="ORF">AC578_10131</name>
</gene>